<dbReference type="STRING" id="336988.NT96_04785"/>
<dbReference type="Proteomes" id="UP000004959">
    <property type="component" value="Chromosome"/>
</dbReference>
<dbReference type="Pfam" id="PF01171">
    <property type="entry name" value="ATP_bind_3"/>
    <property type="match status" value="1"/>
</dbReference>
<accession>G9WIZ3</accession>
<dbReference type="GO" id="GO:0005737">
    <property type="term" value="C:cytoplasm"/>
    <property type="evidence" value="ECO:0007669"/>
    <property type="project" value="UniProtKB-SubCell"/>
</dbReference>
<dbReference type="HAMAP" id="MF_01161">
    <property type="entry name" value="tRNA_Ile_lys_synt"/>
    <property type="match status" value="1"/>
</dbReference>
<keyword evidence="6" id="KW-0963">Cytoplasm</keyword>
<dbReference type="InterPro" id="IPR014729">
    <property type="entry name" value="Rossmann-like_a/b/a_fold"/>
</dbReference>
<evidence type="ECO:0000256" key="5">
    <source>
        <dbReference type="ARBA" id="ARBA00048539"/>
    </source>
</evidence>
<dbReference type="GO" id="GO:0032267">
    <property type="term" value="F:tRNA(Ile)-lysidine synthase activity"/>
    <property type="evidence" value="ECO:0007669"/>
    <property type="project" value="UniProtKB-EC"/>
</dbReference>
<proteinExistence type="inferred from homology"/>
<evidence type="ECO:0000256" key="6">
    <source>
        <dbReference type="HAMAP-Rule" id="MF_01161"/>
    </source>
</evidence>
<evidence type="ECO:0000313" key="8">
    <source>
        <dbReference type="EMBL" id="EHN58442.1"/>
    </source>
</evidence>
<protein>
    <recommendedName>
        <fullName evidence="6">tRNA(Ile)-lysidine synthase</fullName>
        <ecNumber evidence="6">6.3.4.19</ecNumber>
    </recommendedName>
    <alternativeName>
        <fullName evidence="6">tRNA(Ile)-2-lysyl-cytidine synthase</fullName>
    </alternativeName>
    <alternativeName>
        <fullName evidence="6">tRNA(Ile)-lysidine synthetase</fullName>
    </alternativeName>
</protein>
<dbReference type="OrthoDB" id="9807403at2"/>
<comment type="function">
    <text evidence="6">Ligates lysine onto the cytidine present at position 34 of the AUA codon-specific tRNA(Ile) that contains the anticodon CAU, in an ATP-dependent manner. Cytidine is converted to lysidine, thus changing the amino acid specificity of the tRNA from methionine to isoleucine.</text>
</comment>
<dbReference type="InterPro" id="IPR012094">
    <property type="entry name" value="tRNA_Ile_lys_synt"/>
</dbReference>
<feature type="domain" description="tRNA(Ile)-lysidine/2-thiocytidine synthase N-terminal" evidence="7">
    <location>
        <begin position="23"/>
        <end position="207"/>
    </location>
</feature>
<dbReference type="GO" id="GO:0006400">
    <property type="term" value="P:tRNA modification"/>
    <property type="evidence" value="ECO:0007669"/>
    <property type="project" value="UniProtKB-UniRule"/>
</dbReference>
<keyword evidence="1 6" id="KW-0436">Ligase</keyword>
<dbReference type="GO" id="GO:0005524">
    <property type="term" value="F:ATP binding"/>
    <property type="evidence" value="ECO:0007669"/>
    <property type="project" value="UniProtKB-UniRule"/>
</dbReference>
<evidence type="ECO:0000313" key="9">
    <source>
        <dbReference type="Proteomes" id="UP000004959"/>
    </source>
</evidence>
<dbReference type="InterPro" id="IPR012795">
    <property type="entry name" value="tRNA_Ile_lys_synt_N"/>
</dbReference>
<sequence length="300" mass="34597">MKSLYRQFQLNIQSHRLFSGRDKVLVAISGGVDSTVLANLLFKYESQPSDHLFLAHVDHQLRPDSFKEKELIDRQFASRGLQVFHKIWPRSQHPTSGIENAARDFRYQFYEEVASRLGISTIILAQHANDQAETTLLKLIRGGDWETISAMNWSRPLNNSSDIRVVRPLLNIKKADLYAYAKSTGLEWIEDPSNQDPDYTSRNQIRQVVLPALEKINPQAIEHIADFAEQIKHLKEDQLFEMLKLWVKESAPDLPIKRSQIDQFEALLKNKQSPNGRIELADQVSLIKHHDGIQVRKENE</sequence>
<dbReference type="EC" id="6.3.4.19" evidence="6"/>
<evidence type="ECO:0000256" key="1">
    <source>
        <dbReference type="ARBA" id="ARBA00022598"/>
    </source>
</evidence>
<keyword evidence="3 6" id="KW-0547">Nucleotide-binding</keyword>
<dbReference type="PANTHER" id="PTHR43033:SF1">
    <property type="entry name" value="TRNA(ILE)-LYSIDINE SYNTHASE-RELATED"/>
    <property type="match status" value="1"/>
</dbReference>
<keyword evidence="2 6" id="KW-0819">tRNA processing</keyword>
<dbReference type="RefSeq" id="WP_007744715.1">
    <property type="nucleotide sequence ID" value="NZ_CM001398.1"/>
</dbReference>
<feature type="binding site" evidence="6">
    <location>
        <begin position="29"/>
        <end position="34"/>
    </location>
    <ligand>
        <name>ATP</name>
        <dbReference type="ChEBI" id="CHEBI:30616"/>
    </ligand>
</feature>
<comment type="caution">
    <text evidence="8">The sequence shown here is derived from an EMBL/GenBank/DDBJ whole genome shotgun (WGS) entry which is preliminary data.</text>
</comment>
<comment type="catalytic activity">
    <reaction evidence="5 6">
        <text>cytidine(34) in tRNA(Ile2) + L-lysine + ATP = lysidine(34) in tRNA(Ile2) + AMP + diphosphate + H(+)</text>
        <dbReference type="Rhea" id="RHEA:43744"/>
        <dbReference type="Rhea" id="RHEA-COMP:10625"/>
        <dbReference type="Rhea" id="RHEA-COMP:10670"/>
        <dbReference type="ChEBI" id="CHEBI:15378"/>
        <dbReference type="ChEBI" id="CHEBI:30616"/>
        <dbReference type="ChEBI" id="CHEBI:32551"/>
        <dbReference type="ChEBI" id="CHEBI:33019"/>
        <dbReference type="ChEBI" id="CHEBI:82748"/>
        <dbReference type="ChEBI" id="CHEBI:83665"/>
        <dbReference type="ChEBI" id="CHEBI:456215"/>
        <dbReference type="EC" id="6.3.4.19"/>
    </reaction>
</comment>
<gene>
    <name evidence="6" type="primary">tilS</name>
    <name evidence="8" type="ORF">OKIT_0320</name>
</gene>
<keyword evidence="9" id="KW-1185">Reference proteome</keyword>
<dbReference type="HOGENOM" id="CLU_930116_0_0_9"/>
<dbReference type="Gene3D" id="3.40.50.620">
    <property type="entry name" value="HUPs"/>
    <property type="match status" value="1"/>
</dbReference>
<reference evidence="8 9" key="1">
    <citation type="journal article" date="2012" name="PLoS ONE">
        <title>Functional divergence in the genus oenococcus as predicted by genome sequencing of the newly-described species, Oenococcus kitaharae.</title>
        <authorList>
            <person name="Borneman A.R."/>
            <person name="McCarthy J.M."/>
            <person name="Chambers P.J."/>
            <person name="Bartowsky E.J."/>
        </authorList>
    </citation>
    <scope>NUCLEOTIDE SEQUENCE [LARGE SCALE GENOMIC DNA]</scope>
    <source>
        <strain evidence="9">DSM17330</strain>
    </source>
</reference>
<comment type="domain">
    <text evidence="6">The N-terminal region contains the highly conserved SGGXDS motif, predicted to be a P-loop motif involved in ATP binding.</text>
</comment>
<evidence type="ECO:0000259" key="7">
    <source>
        <dbReference type="Pfam" id="PF01171"/>
    </source>
</evidence>
<organism evidence="8 9">
    <name type="scientific">Oenococcus kitaharae DSM 17330</name>
    <dbReference type="NCBI Taxonomy" id="1045004"/>
    <lineage>
        <taxon>Bacteria</taxon>
        <taxon>Bacillati</taxon>
        <taxon>Bacillota</taxon>
        <taxon>Bacilli</taxon>
        <taxon>Lactobacillales</taxon>
        <taxon>Lactobacillaceae</taxon>
        <taxon>Oenococcus</taxon>
    </lineage>
</organism>
<dbReference type="CDD" id="cd01992">
    <property type="entry name" value="TilS_N"/>
    <property type="match status" value="1"/>
</dbReference>
<dbReference type="SUPFAM" id="SSF52402">
    <property type="entry name" value="Adenine nucleotide alpha hydrolases-like"/>
    <property type="match status" value="1"/>
</dbReference>
<keyword evidence="4 6" id="KW-0067">ATP-binding</keyword>
<dbReference type="InterPro" id="IPR011063">
    <property type="entry name" value="TilS/TtcA_N"/>
</dbReference>
<evidence type="ECO:0000256" key="4">
    <source>
        <dbReference type="ARBA" id="ARBA00022840"/>
    </source>
</evidence>
<dbReference type="AlphaFoldDB" id="G9WIZ3"/>
<evidence type="ECO:0000256" key="3">
    <source>
        <dbReference type="ARBA" id="ARBA00022741"/>
    </source>
</evidence>
<dbReference type="eggNOG" id="COG0037">
    <property type="taxonomic scope" value="Bacteria"/>
</dbReference>
<comment type="subcellular location">
    <subcellularLocation>
        <location evidence="6">Cytoplasm</location>
    </subcellularLocation>
</comment>
<dbReference type="PANTHER" id="PTHR43033">
    <property type="entry name" value="TRNA(ILE)-LYSIDINE SYNTHASE-RELATED"/>
    <property type="match status" value="1"/>
</dbReference>
<dbReference type="PATRIC" id="fig|1045004.4.peg.319"/>
<comment type="similarity">
    <text evidence="6">Belongs to the tRNA(Ile)-lysidine synthase family.</text>
</comment>
<dbReference type="EMBL" id="AFVZ01000001">
    <property type="protein sequence ID" value="EHN58442.1"/>
    <property type="molecule type" value="Genomic_DNA"/>
</dbReference>
<name>G9WIZ3_9LACO</name>
<dbReference type="NCBIfam" id="TIGR02432">
    <property type="entry name" value="lysidine_TilS_N"/>
    <property type="match status" value="1"/>
</dbReference>
<evidence type="ECO:0000256" key="2">
    <source>
        <dbReference type="ARBA" id="ARBA00022694"/>
    </source>
</evidence>